<evidence type="ECO:0000256" key="7">
    <source>
        <dbReference type="RuleBase" id="RU363032"/>
    </source>
</evidence>
<accession>A0ABX9MUY8</accession>
<evidence type="ECO:0000313" key="11">
    <source>
        <dbReference type="Proteomes" id="UP000266483"/>
    </source>
</evidence>
<evidence type="ECO:0000256" key="6">
    <source>
        <dbReference type="ARBA" id="ARBA00023136"/>
    </source>
</evidence>
<dbReference type="CDD" id="cd06261">
    <property type="entry name" value="TM_PBP2"/>
    <property type="match status" value="1"/>
</dbReference>
<gene>
    <name evidence="10" type="ORF">CJO09_09140</name>
</gene>
<feature type="transmembrane region" description="Helical" evidence="7">
    <location>
        <begin position="86"/>
        <end position="106"/>
    </location>
</feature>
<feature type="transmembrane region" description="Helical" evidence="7">
    <location>
        <begin position="118"/>
        <end position="139"/>
    </location>
</feature>
<feature type="region of interest" description="Disordered" evidence="8">
    <location>
        <begin position="1"/>
        <end position="21"/>
    </location>
</feature>
<name>A0ABX9MUY8_9BURK</name>
<dbReference type="EMBL" id="NQOU01000003">
    <property type="protein sequence ID" value="RII82745.1"/>
    <property type="molecule type" value="Genomic_DNA"/>
</dbReference>
<comment type="similarity">
    <text evidence="7">Belongs to the binding-protein-dependent transport system permease family.</text>
</comment>
<dbReference type="PANTHER" id="PTHR30151:SF20">
    <property type="entry name" value="ABC TRANSPORTER PERMEASE PROTEIN HI_0355-RELATED"/>
    <property type="match status" value="1"/>
</dbReference>
<feature type="transmembrane region" description="Helical" evidence="7">
    <location>
        <begin position="240"/>
        <end position="260"/>
    </location>
</feature>
<organism evidence="10 11">
    <name type="scientific">Neopusillimonas maritima</name>
    <dbReference type="NCBI Taxonomy" id="2026239"/>
    <lineage>
        <taxon>Bacteria</taxon>
        <taxon>Pseudomonadati</taxon>
        <taxon>Pseudomonadota</taxon>
        <taxon>Betaproteobacteria</taxon>
        <taxon>Burkholderiales</taxon>
        <taxon>Alcaligenaceae</taxon>
        <taxon>Neopusillimonas</taxon>
    </lineage>
</organism>
<keyword evidence="3" id="KW-1003">Cell membrane</keyword>
<dbReference type="PROSITE" id="PS50928">
    <property type="entry name" value="ABC_TM1"/>
    <property type="match status" value="1"/>
</dbReference>
<dbReference type="Gene3D" id="1.10.3720.10">
    <property type="entry name" value="MetI-like"/>
    <property type="match status" value="1"/>
</dbReference>
<dbReference type="SUPFAM" id="SSF161098">
    <property type="entry name" value="MetI-like"/>
    <property type="match status" value="1"/>
</dbReference>
<evidence type="ECO:0000256" key="3">
    <source>
        <dbReference type="ARBA" id="ARBA00022475"/>
    </source>
</evidence>
<evidence type="ECO:0000256" key="8">
    <source>
        <dbReference type="SAM" id="MobiDB-lite"/>
    </source>
</evidence>
<sequence>MSATESVSHAAPSAATKPSGPASRSRILVYQILFICGFFAVWELAVSMEWAPVYLYGQPSGIYTKTITLLQEGELLTHLGLTAFEAITGFIIGTTLGSLCGLALWLSDTAARIFRPIIVAINGVPKIALAPLIVVWFGVGIGAKVAIAASLTFIVALITVYQGTKEIDIDLIKLMRSLGASNRTVWKKVIIPGSVPWIMSTLRLNIGFAMIGAVVGEYISAKQGIGYFIYNAGAVYDLNAVFVGIFGLMFLALLLDYILIKVEEKFKW</sequence>
<evidence type="ECO:0000313" key="10">
    <source>
        <dbReference type="EMBL" id="RII82745.1"/>
    </source>
</evidence>
<evidence type="ECO:0000256" key="1">
    <source>
        <dbReference type="ARBA" id="ARBA00004651"/>
    </source>
</evidence>
<dbReference type="Proteomes" id="UP000266483">
    <property type="component" value="Unassembled WGS sequence"/>
</dbReference>
<keyword evidence="6 7" id="KW-0472">Membrane</keyword>
<feature type="transmembrane region" description="Helical" evidence="7">
    <location>
        <begin position="145"/>
        <end position="164"/>
    </location>
</feature>
<protein>
    <submittedName>
        <fullName evidence="10">ABC transporter permease</fullName>
    </submittedName>
</protein>
<reference evidence="10 11" key="1">
    <citation type="submission" date="2017-08" db="EMBL/GenBank/DDBJ databases">
        <title>Pusillimonas indicus sp. nov., a member of the family Alcaligenaceae isolated from surface seawater.</title>
        <authorList>
            <person name="Li J."/>
        </authorList>
    </citation>
    <scope>NUCLEOTIDE SEQUENCE [LARGE SCALE GENOMIC DNA]</scope>
    <source>
        <strain evidence="10 11">17-4A</strain>
    </source>
</reference>
<keyword evidence="4 7" id="KW-0812">Transmembrane</keyword>
<keyword evidence="2 7" id="KW-0813">Transport</keyword>
<evidence type="ECO:0000259" key="9">
    <source>
        <dbReference type="PROSITE" id="PS50928"/>
    </source>
</evidence>
<dbReference type="InterPro" id="IPR000515">
    <property type="entry name" value="MetI-like"/>
</dbReference>
<feature type="domain" description="ABC transmembrane type-1" evidence="9">
    <location>
        <begin position="75"/>
        <end position="259"/>
    </location>
</feature>
<dbReference type="PANTHER" id="PTHR30151">
    <property type="entry name" value="ALKANE SULFONATE ABC TRANSPORTER-RELATED, MEMBRANE SUBUNIT"/>
    <property type="match status" value="1"/>
</dbReference>
<dbReference type="Pfam" id="PF00528">
    <property type="entry name" value="BPD_transp_1"/>
    <property type="match status" value="1"/>
</dbReference>
<proteinExistence type="inferred from homology"/>
<comment type="subcellular location">
    <subcellularLocation>
        <location evidence="1 7">Cell membrane</location>
        <topology evidence="1 7">Multi-pass membrane protein</topology>
    </subcellularLocation>
</comment>
<feature type="transmembrane region" description="Helical" evidence="7">
    <location>
        <begin position="27"/>
        <end position="45"/>
    </location>
</feature>
<evidence type="ECO:0000256" key="4">
    <source>
        <dbReference type="ARBA" id="ARBA00022692"/>
    </source>
</evidence>
<evidence type="ECO:0000256" key="5">
    <source>
        <dbReference type="ARBA" id="ARBA00022989"/>
    </source>
</evidence>
<keyword evidence="11" id="KW-1185">Reference proteome</keyword>
<keyword evidence="5 7" id="KW-1133">Transmembrane helix</keyword>
<evidence type="ECO:0000256" key="2">
    <source>
        <dbReference type="ARBA" id="ARBA00022448"/>
    </source>
</evidence>
<comment type="caution">
    <text evidence="10">The sequence shown here is derived from an EMBL/GenBank/DDBJ whole genome shotgun (WGS) entry which is preliminary data.</text>
</comment>
<dbReference type="InterPro" id="IPR035906">
    <property type="entry name" value="MetI-like_sf"/>
</dbReference>